<organism evidence="1 2">
    <name type="scientific">Lysinimonas soli</name>
    <dbReference type="NCBI Taxonomy" id="1074233"/>
    <lineage>
        <taxon>Bacteria</taxon>
        <taxon>Bacillati</taxon>
        <taxon>Actinomycetota</taxon>
        <taxon>Actinomycetes</taxon>
        <taxon>Micrococcales</taxon>
        <taxon>Microbacteriaceae</taxon>
        <taxon>Lysinimonas</taxon>
    </lineage>
</organism>
<protein>
    <submittedName>
        <fullName evidence="1">Uncharacterized protein</fullName>
    </submittedName>
</protein>
<dbReference type="Proteomes" id="UP001596039">
    <property type="component" value="Unassembled WGS sequence"/>
</dbReference>
<proteinExistence type="predicted"/>
<evidence type="ECO:0000313" key="2">
    <source>
        <dbReference type="Proteomes" id="UP001596039"/>
    </source>
</evidence>
<accession>A0ABW0NMX8</accession>
<sequence>MREHEEGLTGQIRALLILGACDRAGIGQVSTRLFHSIAYFSNALAPVWDLPALTPDLLKSHGGPYYPQLQRDLDRLVGRGLANVRDIGYSANDDGHWRIDATFRFDPQRGGPVLEACLDFPDERDSYELILEIALATSSLDIDDVNPTFDRDASFDDSTLSFGSLLLVGEGNRSARAARRFGDLSQARPSKAEEIQLYVRHMHRLSRGA</sequence>
<dbReference type="EMBL" id="JBHSMG010000001">
    <property type="protein sequence ID" value="MFC5501318.1"/>
    <property type="molecule type" value="Genomic_DNA"/>
</dbReference>
<comment type="caution">
    <text evidence="1">The sequence shown here is derived from an EMBL/GenBank/DDBJ whole genome shotgun (WGS) entry which is preliminary data.</text>
</comment>
<gene>
    <name evidence="1" type="ORF">ACFPJ4_03575</name>
</gene>
<name>A0ABW0NMX8_9MICO</name>
<evidence type="ECO:0000313" key="1">
    <source>
        <dbReference type="EMBL" id="MFC5501318.1"/>
    </source>
</evidence>
<keyword evidence="2" id="KW-1185">Reference proteome</keyword>
<reference evidence="2" key="1">
    <citation type="journal article" date="2019" name="Int. J. Syst. Evol. Microbiol.">
        <title>The Global Catalogue of Microorganisms (GCM) 10K type strain sequencing project: providing services to taxonomists for standard genome sequencing and annotation.</title>
        <authorList>
            <consortium name="The Broad Institute Genomics Platform"/>
            <consortium name="The Broad Institute Genome Sequencing Center for Infectious Disease"/>
            <person name="Wu L."/>
            <person name="Ma J."/>
        </authorList>
    </citation>
    <scope>NUCLEOTIDE SEQUENCE [LARGE SCALE GENOMIC DNA]</scope>
    <source>
        <strain evidence="2">CGMCC 4.6997</strain>
    </source>
</reference>
<dbReference type="RefSeq" id="WP_386738915.1">
    <property type="nucleotide sequence ID" value="NZ_JBHSMG010000001.1"/>
</dbReference>